<dbReference type="PIRSF" id="PIRSF000774">
    <property type="entry name" value="RpoN"/>
    <property type="match status" value="1"/>
</dbReference>
<keyword evidence="8 9" id="KW-0804">Transcription</keyword>
<evidence type="ECO:0000259" key="11">
    <source>
        <dbReference type="Pfam" id="PF04552"/>
    </source>
</evidence>
<protein>
    <recommendedName>
        <fullName evidence="9">RNA polymerase sigma-54 factor</fullName>
    </recommendedName>
</protein>
<feature type="region of interest" description="Disordered" evidence="10">
    <location>
        <begin position="456"/>
        <end position="475"/>
    </location>
</feature>
<keyword evidence="4 9" id="KW-0548">Nucleotidyltransferase</keyword>
<dbReference type="PROSITE" id="PS00717">
    <property type="entry name" value="SIGMA54_1"/>
    <property type="match status" value="1"/>
</dbReference>
<evidence type="ECO:0000256" key="2">
    <source>
        <dbReference type="ARBA" id="ARBA00022478"/>
    </source>
</evidence>
<comment type="function">
    <text evidence="9">Sigma factors are initiation factors that promote the attachment of RNA polymerase to specific initiation sites and are then released.</text>
</comment>
<dbReference type="PRINTS" id="PR00045">
    <property type="entry name" value="SIGMA54FCT"/>
</dbReference>
<evidence type="ECO:0000256" key="7">
    <source>
        <dbReference type="ARBA" id="ARBA00023125"/>
    </source>
</evidence>
<proteinExistence type="inferred from homology"/>
<dbReference type="PROSITE" id="PS00718">
    <property type="entry name" value="SIGMA54_2"/>
    <property type="match status" value="1"/>
</dbReference>
<evidence type="ECO:0000256" key="1">
    <source>
        <dbReference type="ARBA" id="ARBA00008798"/>
    </source>
</evidence>
<evidence type="ECO:0000256" key="10">
    <source>
        <dbReference type="SAM" id="MobiDB-lite"/>
    </source>
</evidence>
<dbReference type="PANTHER" id="PTHR32248:SF4">
    <property type="entry name" value="RNA POLYMERASE SIGMA-54 FACTOR"/>
    <property type="match status" value="1"/>
</dbReference>
<dbReference type="InterPro" id="IPR038709">
    <property type="entry name" value="RpoN_core-bd_sf"/>
</dbReference>
<evidence type="ECO:0000256" key="6">
    <source>
        <dbReference type="ARBA" id="ARBA00023082"/>
    </source>
</evidence>
<accession>A0ABW4EKX0</accession>
<dbReference type="PANTHER" id="PTHR32248">
    <property type="entry name" value="RNA POLYMERASE SIGMA-54 FACTOR"/>
    <property type="match status" value="1"/>
</dbReference>
<keyword evidence="5 9" id="KW-0805">Transcription regulation</keyword>
<keyword evidence="14" id="KW-1185">Reference proteome</keyword>
<dbReference type="Pfam" id="PF04552">
    <property type="entry name" value="Sigma54_DBD"/>
    <property type="match status" value="1"/>
</dbReference>
<dbReference type="PROSITE" id="PS50044">
    <property type="entry name" value="SIGMA54_3"/>
    <property type="match status" value="1"/>
</dbReference>
<gene>
    <name evidence="13" type="primary">rpoN</name>
    <name evidence="13" type="ORF">ACFTOW_14820</name>
</gene>
<evidence type="ECO:0000256" key="4">
    <source>
        <dbReference type="ARBA" id="ARBA00022695"/>
    </source>
</evidence>
<comment type="caution">
    <text evidence="13">The sequence shown here is derived from an EMBL/GenBank/DDBJ whole genome shotgun (WGS) entry which is preliminary data.</text>
</comment>
<dbReference type="InterPro" id="IPR007046">
    <property type="entry name" value="RNA_pol_sigma_54_core-bd"/>
</dbReference>
<comment type="similarity">
    <text evidence="1 9">Belongs to the sigma-54 factor family.</text>
</comment>
<dbReference type="Proteomes" id="UP001597186">
    <property type="component" value="Unassembled WGS sequence"/>
</dbReference>
<dbReference type="NCBIfam" id="TIGR02395">
    <property type="entry name" value="rpoN_sigma"/>
    <property type="match status" value="1"/>
</dbReference>
<dbReference type="InterPro" id="IPR007634">
    <property type="entry name" value="RNA_pol_sigma_54_DNA-bd"/>
</dbReference>
<keyword evidence="7 9" id="KW-0238">DNA-binding</keyword>
<name>A0ABW4EKX0_9RHOB</name>
<dbReference type="EMBL" id="JBHUDD010000137">
    <property type="protein sequence ID" value="MFD1510658.1"/>
    <property type="molecule type" value="Genomic_DNA"/>
</dbReference>
<dbReference type="Pfam" id="PF00309">
    <property type="entry name" value="Sigma54_AID"/>
    <property type="match status" value="1"/>
</dbReference>
<feature type="domain" description="RNA polymerase sigma factor 54 core-binding" evidence="12">
    <location>
        <begin position="110"/>
        <end position="288"/>
    </location>
</feature>
<dbReference type="InterPro" id="IPR000394">
    <property type="entry name" value="RNA_pol_sigma_54"/>
</dbReference>
<organism evidence="13 14">
    <name type="scientific">Lacimonas salitolerans</name>
    <dbReference type="NCBI Taxonomy" id="1323750"/>
    <lineage>
        <taxon>Bacteria</taxon>
        <taxon>Pseudomonadati</taxon>
        <taxon>Pseudomonadota</taxon>
        <taxon>Alphaproteobacteria</taxon>
        <taxon>Rhodobacterales</taxon>
        <taxon>Paracoccaceae</taxon>
        <taxon>Lacimonas</taxon>
    </lineage>
</organism>
<evidence type="ECO:0000313" key="13">
    <source>
        <dbReference type="EMBL" id="MFD1510658.1"/>
    </source>
</evidence>
<dbReference type="Gene3D" id="1.10.10.60">
    <property type="entry name" value="Homeodomain-like"/>
    <property type="match status" value="1"/>
</dbReference>
<sequence length="475" mass="52915">MLQLYPALVSYGLSDNRILGDMFQVSMQAQLAQRQSLVFTPQLQQAIKLLLLNNVDLTSYVEKAAEENPFLEVKLPEVSRGIPMVPMSSGSAVDQSGYDPISMLVDRAGETFGAQVFAQVEDLLSDHDDRAIGYALASHLEPTGWLLVALEDVAANLCADVAQVDQVLRKLQRAEPAGLFARNLRECLRLQLRDAGKDRAKMHVLIDHLNLVQQGALPELRRKLDCNKEQLAGYLRQLRRLNPKPGLELGDGHAVPLQEPDLCAFKDAEGEWSVELNNSTLPVIKVDEEMGRKVRKLIGKDADCEFVRGSLGTARWLTRAILQRNETSIKVAAEIVRYQKPFLDEGMQKMRPLKLKMIADAVGLHESTISRVTSSLTMQTPQGCFPLKAFFSAAIESDGSDEGASAWAIRNKIRNMVGAEPQNRPFSDDKITSELNSQGFQIARRTVAKYRKLDRIPSSSQRRRSYEMSAPSIQC</sequence>
<feature type="domain" description="RNA polymerase sigma factor 54 DNA-binding" evidence="11">
    <location>
        <begin position="307"/>
        <end position="464"/>
    </location>
</feature>
<evidence type="ECO:0000256" key="9">
    <source>
        <dbReference type="PIRNR" id="PIRNR000774"/>
    </source>
</evidence>
<keyword evidence="2 9" id="KW-0240">DNA-directed RNA polymerase</keyword>
<keyword evidence="3 9" id="KW-0808">Transferase</keyword>
<evidence type="ECO:0000256" key="8">
    <source>
        <dbReference type="ARBA" id="ARBA00023163"/>
    </source>
</evidence>
<dbReference type="Gene3D" id="1.10.10.1330">
    <property type="entry name" value="RNA polymerase sigma-54 factor, core-binding domain"/>
    <property type="match status" value="1"/>
</dbReference>
<dbReference type="Pfam" id="PF04963">
    <property type="entry name" value="Sigma54_CBD"/>
    <property type="match status" value="1"/>
</dbReference>
<reference evidence="14" key="1">
    <citation type="journal article" date="2019" name="Int. J. Syst. Evol. Microbiol.">
        <title>The Global Catalogue of Microorganisms (GCM) 10K type strain sequencing project: providing services to taxonomists for standard genome sequencing and annotation.</title>
        <authorList>
            <consortium name="The Broad Institute Genomics Platform"/>
            <consortium name="The Broad Institute Genome Sequencing Center for Infectious Disease"/>
            <person name="Wu L."/>
            <person name="Ma J."/>
        </authorList>
    </citation>
    <scope>NUCLEOTIDE SEQUENCE [LARGE SCALE GENOMIC DNA]</scope>
    <source>
        <strain evidence="14">CGMCC 1.12477</strain>
    </source>
</reference>
<evidence type="ECO:0000313" key="14">
    <source>
        <dbReference type="Proteomes" id="UP001597186"/>
    </source>
</evidence>
<evidence type="ECO:0000256" key="5">
    <source>
        <dbReference type="ARBA" id="ARBA00023015"/>
    </source>
</evidence>
<evidence type="ECO:0000259" key="12">
    <source>
        <dbReference type="Pfam" id="PF04963"/>
    </source>
</evidence>
<evidence type="ECO:0000256" key="3">
    <source>
        <dbReference type="ARBA" id="ARBA00022679"/>
    </source>
</evidence>
<keyword evidence="6 9" id="KW-0731">Sigma factor</keyword>